<proteinExistence type="predicted"/>
<dbReference type="EMBL" id="CP016616">
    <property type="protein sequence ID" value="ANY77175.1"/>
    <property type="molecule type" value="Genomic_DNA"/>
</dbReference>
<gene>
    <name evidence="9" type="ORF">BB934_02210</name>
</gene>
<evidence type="ECO:0000256" key="6">
    <source>
        <dbReference type="ARBA" id="ARBA00022989"/>
    </source>
</evidence>
<evidence type="ECO:0000256" key="1">
    <source>
        <dbReference type="ARBA" id="ARBA00004651"/>
    </source>
</evidence>
<organism evidence="9">
    <name type="scientific">Microvirga ossetica</name>
    <dbReference type="NCBI Taxonomy" id="1882682"/>
    <lineage>
        <taxon>Bacteria</taxon>
        <taxon>Pseudomonadati</taxon>
        <taxon>Pseudomonadota</taxon>
        <taxon>Alphaproteobacteria</taxon>
        <taxon>Hyphomicrobiales</taxon>
        <taxon>Methylobacteriaceae</taxon>
        <taxon>Microvirga</taxon>
    </lineage>
</organism>
<evidence type="ECO:0000256" key="4">
    <source>
        <dbReference type="ARBA" id="ARBA00022519"/>
    </source>
</evidence>
<keyword evidence="2" id="KW-0813">Transport</keyword>
<dbReference type="KEGG" id="moc:BB934_02210"/>
<feature type="transmembrane region" description="Helical" evidence="8">
    <location>
        <begin position="287"/>
        <end position="306"/>
    </location>
</feature>
<sequence length="340" mass="34589">MHPTVTPHSPSLEPRRSWLRHGATIMSSSSLHATSIRAATLILVLVASLFVPHFTDFGNIQAILYSIAPIAIGAIGMAMITLNGNLFMLSMGATAALSTVAFASLLHLGLWPALLLVIMMGIGIGLSQGVLIGITGANPIITTIAASSIIAGAGVLWTGGLTVIGSGDASSLGSGSLMALIPNQILVMLLFAATTSFVLERTRIGREIRLMGMQRNVARVAGLRLTAATLVSYAFAGAAAALAGGLIASSAARGNLTYGSDLDFNAIAAVLVGGISIQGGRGHVSDAVVGAVFLGVIGNILLVSGVSYELQLIVKGLVVLGAVIFGVVAARSTLLTFLKP</sequence>
<keyword evidence="4" id="KW-0997">Cell inner membrane</keyword>
<comment type="subcellular location">
    <subcellularLocation>
        <location evidence="1">Cell membrane</location>
        <topology evidence="1">Multi-pass membrane protein</topology>
    </subcellularLocation>
</comment>
<dbReference type="PANTHER" id="PTHR32196:SF21">
    <property type="entry name" value="ABC TRANSPORTER PERMEASE PROTEIN YPHD-RELATED"/>
    <property type="match status" value="1"/>
</dbReference>
<accession>A0A1B2EB24</accession>
<evidence type="ECO:0000256" key="8">
    <source>
        <dbReference type="SAM" id="Phobius"/>
    </source>
</evidence>
<dbReference type="Pfam" id="PF02653">
    <property type="entry name" value="BPD_transp_2"/>
    <property type="match status" value="1"/>
</dbReference>
<feature type="transmembrane region" description="Helical" evidence="8">
    <location>
        <begin position="36"/>
        <end position="54"/>
    </location>
</feature>
<keyword evidence="5 8" id="KW-0812">Transmembrane</keyword>
<dbReference type="PANTHER" id="PTHR32196">
    <property type="entry name" value="ABC TRANSPORTER PERMEASE PROTEIN YPHD-RELATED-RELATED"/>
    <property type="match status" value="1"/>
</dbReference>
<keyword evidence="7 8" id="KW-0472">Membrane</keyword>
<dbReference type="AlphaFoldDB" id="A0A1B2EB24"/>
<dbReference type="RefSeq" id="WP_173909412.1">
    <property type="nucleotide sequence ID" value="NZ_CP016616.1"/>
</dbReference>
<evidence type="ECO:0000256" key="5">
    <source>
        <dbReference type="ARBA" id="ARBA00022692"/>
    </source>
</evidence>
<evidence type="ECO:0000256" key="3">
    <source>
        <dbReference type="ARBA" id="ARBA00022475"/>
    </source>
</evidence>
<evidence type="ECO:0000256" key="2">
    <source>
        <dbReference type="ARBA" id="ARBA00022448"/>
    </source>
</evidence>
<dbReference type="InterPro" id="IPR001851">
    <property type="entry name" value="ABC_transp_permease"/>
</dbReference>
<feature type="transmembrane region" description="Helical" evidence="8">
    <location>
        <begin position="312"/>
        <end position="338"/>
    </location>
</feature>
<keyword evidence="6 8" id="KW-1133">Transmembrane helix</keyword>
<reference evidence="9" key="1">
    <citation type="submission" date="2016-07" db="EMBL/GenBank/DDBJ databases">
        <title>Microvirga ossetica sp. nov. a new species of rhizobia isolated from root nodules of the legume species Vicia alpestris Steven originated from North Ossetia region in the Caucasus.</title>
        <authorList>
            <person name="Safronova V.I."/>
            <person name="Kuznetsova I.G."/>
            <person name="Sazanova A.L."/>
            <person name="Belimov A."/>
            <person name="Andronov E."/>
            <person name="Osledkin Y.S."/>
            <person name="Onishchuk O.P."/>
            <person name="Kurchak O.N."/>
            <person name="Shaposhnikov A.I."/>
            <person name="Willems A."/>
            <person name="Tikhonovich I.A."/>
        </authorList>
    </citation>
    <scope>NUCLEOTIDE SEQUENCE [LARGE SCALE GENOMIC DNA]</scope>
    <source>
        <strain evidence="9">V5/3M</strain>
    </source>
</reference>
<evidence type="ECO:0000313" key="9">
    <source>
        <dbReference type="EMBL" id="ANY77175.1"/>
    </source>
</evidence>
<feature type="transmembrane region" description="Helical" evidence="8">
    <location>
        <begin position="177"/>
        <end position="199"/>
    </location>
</feature>
<dbReference type="GO" id="GO:0005886">
    <property type="term" value="C:plasma membrane"/>
    <property type="evidence" value="ECO:0007669"/>
    <property type="project" value="UniProtKB-SubCell"/>
</dbReference>
<dbReference type="GO" id="GO:0022857">
    <property type="term" value="F:transmembrane transporter activity"/>
    <property type="evidence" value="ECO:0007669"/>
    <property type="project" value="InterPro"/>
</dbReference>
<protein>
    <submittedName>
        <fullName evidence="9">ABC transporter permease</fullName>
    </submittedName>
</protein>
<feature type="transmembrane region" description="Helical" evidence="8">
    <location>
        <begin position="113"/>
        <end position="134"/>
    </location>
</feature>
<feature type="transmembrane region" description="Helical" evidence="8">
    <location>
        <begin position="220"/>
        <end position="242"/>
    </location>
</feature>
<feature type="transmembrane region" description="Helical" evidence="8">
    <location>
        <begin position="60"/>
        <end position="80"/>
    </location>
</feature>
<dbReference type="CDD" id="cd06579">
    <property type="entry name" value="TM_PBP1_transp_AraH_like"/>
    <property type="match status" value="1"/>
</dbReference>
<feature type="transmembrane region" description="Helical" evidence="8">
    <location>
        <begin position="141"/>
        <end position="165"/>
    </location>
</feature>
<keyword evidence="3" id="KW-1003">Cell membrane</keyword>
<name>A0A1B2EB24_9HYPH</name>
<evidence type="ECO:0000256" key="7">
    <source>
        <dbReference type="ARBA" id="ARBA00023136"/>
    </source>
</evidence>